<gene>
    <name evidence="5" type="ORF">C1I93_16600</name>
</gene>
<evidence type="ECO:0000259" key="4">
    <source>
        <dbReference type="SMART" id="SM00903"/>
    </source>
</evidence>
<comment type="similarity">
    <text evidence="3">Belongs to the flavoredoxin family.</text>
</comment>
<dbReference type="AlphaFoldDB" id="A0A2W2C750"/>
<organism evidence="5 6">
    <name type="scientific">Micromonospora endophytica</name>
    <dbReference type="NCBI Taxonomy" id="515350"/>
    <lineage>
        <taxon>Bacteria</taxon>
        <taxon>Bacillati</taxon>
        <taxon>Actinomycetota</taxon>
        <taxon>Actinomycetes</taxon>
        <taxon>Micromonosporales</taxon>
        <taxon>Micromonosporaceae</taxon>
        <taxon>Micromonospora</taxon>
    </lineage>
</organism>
<sequence length="261" mass="27987">MPIPPDLWKRLTSTVGLVTVRDGERVNIMSAEWSYFVNKQPLWVAVVLGPRSATRELIGPAGEFCLTLCAEDQAALADLAGSFSIRDLDKTSSELVSLAAARLVSVPWVDGGVVALECQLRQEIAFPVHRMFVGEVVAAHLPERPDSVRPLVKHGGMYQLGERAERREVAVVAQRGPAGTVRVGATSPAKLTAPFRITLALADGGSIPLGEFAANRHGDLQIEVPLPAAVAGLRPGPVEVVVERDGARPGRARLTEESGWR</sequence>
<name>A0A2W2C750_9ACTN</name>
<proteinExistence type="inferred from homology"/>
<evidence type="ECO:0000313" key="5">
    <source>
        <dbReference type="EMBL" id="PZF94452.1"/>
    </source>
</evidence>
<dbReference type="InterPro" id="IPR052174">
    <property type="entry name" value="Flavoredoxin"/>
</dbReference>
<reference evidence="5 6" key="1">
    <citation type="submission" date="2018-01" db="EMBL/GenBank/DDBJ databases">
        <title>Draft genome sequence of Jishengella endophytica.</title>
        <authorList>
            <person name="Sahin N."/>
            <person name="Ay H."/>
            <person name="Saygin H."/>
        </authorList>
    </citation>
    <scope>NUCLEOTIDE SEQUENCE [LARGE SCALE GENOMIC DNA]</scope>
    <source>
        <strain evidence="5 6">DSM 45430</strain>
    </source>
</reference>
<dbReference type="Gene3D" id="2.30.110.10">
    <property type="entry name" value="Electron Transport, Fmn-binding Protein, Chain A"/>
    <property type="match status" value="1"/>
</dbReference>
<dbReference type="SMART" id="SM00903">
    <property type="entry name" value="Flavin_Reduct"/>
    <property type="match status" value="1"/>
</dbReference>
<protein>
    <submittedName>
        <fullName evidence="5">Actinorhodin polyketide dimerase</fullName>
    </submittedName>
</protein>
<evidence type="ECO:0000256" key="2">
    <source>
        <dbReference type="ARBA" id="ARBA00022630"/>
    </source>
</evidence>
<keyword evidence="6" id="KW-1185">Reference proteome</keyword>
<accession>A0A2W2C750</accession>
<dbReference type="OrthoDB" id="4102168at2"/>
<dbReference type="InterPro" id="IPR012349">
    <property type="entry name" value="Split_barrel_FMN-bd"/>
</dbReference>
<dbReference type="Proteomes" id="UP000248627">
    <property type="component" value="Unassembled WGS sequence"/>
</dbReference>
<dbReference type="EMBL" id="POTX01000106">
    <property type="protein sequence ID" value="PZF94452.1"/>
    <property type="molecule type" value="Genomic_DNA"/>
</dbReference>
<comment type="cofactor">
    <cofactor evidence="1">
        <name>FMN</name>
        <dbReference type="ChEBI" id="CHEBI:58210"/>
    </cofactor>
</comment>
<dbReference type="PANTHER" id="PTHR43567:SF1">
    <property type="entry name" value="FLAVOREDOXIN"/>
    <property type="match status" value="1"/>
</dbReference>
<dbReference type="Pfam" id="PF01613">
    <property type="entry name" value="Flavin_Reduct"/>
    <property type="match status" value="1"/>
</dbReference>
<feature type="domain" description="Flavin reductase like" evidence="4">
    <location>
        <begin position="11"/>
        <end position="160"/>
    </location>
</feature>
<dbReference type="SUPFAM" id="SSF50475">
    <property type="entry name" value="FMN-binding split barrel"/>
    <property type="match status" value="1"/>
</dbReference>
<dbReference type="GO" id="GO:0016646">
    <property type="term" value="F:oxidoreductase activity, acting on the CH-NH group of donors, NAD or NADP as acceptor"/>
    <property type="evidence" value="ECO:0007669"/>
    <property type="project" value="UniProtKB-ARBA"/>
</dbReference>
<dbReference type="GO" id="GO:0010181">
    <property type="term" value="F:FMN binding"/>
    <property type="evidence" value="ECO:0007669"/>
    <property type="project" value="InterPro"/>
</dbReference>
<keyword evidence="2" id="KW-0285">Flavoprotein</keyword>
<evidence type="ECO:0000256" key="1">
    <source>
        <dbReference type="ARBA" id="ARBA00001917"/>
    </source>
</evidence>
<dbReference type="PANTHER" id="PTHR43567">
    <property type="entry name" value="FLAVOREDOXIN-RELATED-RELATED"/>
    <property type="match status" value="1"/>
</dbReference>
<comment type="caution">
    <text evidence="5">The sequence shown here is derived from an EMBL/GenBank/DDBJ whole genome shotgun (WGS) entry which is preliminary data.</text>
</comment>
<evidence type="ECO:0000313" key="6">
    <source>
        <dbReference type="Proteomes" id="UP000248627"/>
    </source>
</evidence>
<evidence type="ECO:0000256" key="3">
    <source>
        <dbReference type="ARBA" id="ARBA00038054"/>
    </source>
</evidence>
<dbReference type="InterPro" id="IPR002563">
    <property type="entry name" value="Flavin_Rdtase-like_dom"/>
</dbReference>